<dbReference type="Pfam" id="PF13270">
    <property type="entry name" value="CCDC28"/>
    <property type="match status" value="1"/>
</dbReference>
<accession>A0A5S6QTN5</accession>
<dbReference type="InterPro" id="IPR025271">
    <property type="entry name" value="CCDC28"/>
</dbReference>
<feature type="region of interest" description="Disordered" evidence="1">
    <location>
        <begin position="1"/>
        <end position="60"/>
    </location>
</feature>
<dbReference type="WBParaSite" id="TMUE_2000010504.1">
    <property type="protein sequence ID" value="TMUE_2000010504.1"/>
    <property type="gene ID" value="WBGene00288667"/>
</dbReference>
<feature type="compositionally biased region" description="Low complexity" evidence="1">
    <location>
        <begin position="17"/>
        <end position="30"/>
    </location>
</feature>
<name>A0A5S6QTN5_TRIMR</name>
<sequence>MIGEKEKLLSHEDWPQSTPSSSANSVLSSSLQDGLRSVPTVQNGGLTCRSNESVDASTVPSSTIVLEDALPMFPKEGNSKRTSAGPDFHAAQMTKEDLLRLAHDFKSGKLAIFKTDDGLASMRAIRRKQEKLMNLHLALAQEEMAKGVWEEAPRKKIQENSKLLMDEFAELVDMIDEFNSRRRNSEAGRQLGLDDIVQPVPDQAPDDISFA</sequence>
<feature type="region of interest" description="Disordered" evidence="1">
    <location>
        <begin position="183"/>
        <end position="211"/>
    </location>
</feature>
<dbReference type="Proteomes" id="UP000046395">
    <property type="component" value="Unassembled WGS sequence"/>
</dbReference>
<keyword evidence="2" id="KW-1185">Reference proteome</keyword>
<evidence type="ECO:0000256" key="1">
    <source>
        <dbReference type="SAM" id="MobiDB-lite"/>
    </source>
</evidence>
<dbReference type="AlphaFoldDB" id="A0A5S6QTN5"/>
<feature type="compositionally biased region" description="Basic and acidic residues" evidence="1">
    <location>
        <begin position="1"/>
        <end position="14"/>
    </location>
</feature>
<evidence type="ECO:0000313" key="2">
    <source>
        <dbReference type="Proteomes" id="UP000046395"/>
    </source>
</evidence>
<evidence type="ECO:0000313" key="3">
    <source>
        <dbReference type="WBParaSite" id="TMUE_2000010504.1"/>
    </source>
</evidence>
<organism evidence="2 3">
    <name type="scientific">Trichuris muris</name>
    <name type="common">Mouse whipworm</name>
    <dbReference type="NCBI Taxonomy" id="70415"/>
    <lineage>
        <taxon>Eukaryota</taxon>
        <taxon>Metazoa</taxon>
        <taxon>Ecdysozoa</taxon>
        <taxon>Nematoda</taxon>
        <taxon>Enoplea</taxon>
        <taxon>Dorylaimia</taxon>
        <taxon>Trichinellida</taxon>
        <taxon>Trichuridae</taxon>
        <taxon>Trichuris</taxon>
    </lineage>
</organism>
<proteinExistence type="predicted"/>
<feature type="compositionally biased region" description="Polar residues" evidence="1">
    <location>
        <begin position="39"/>
        <end position="60"/>
    </location>
</feature>
<protein>
    <submittedName>
        <fullName evidence="3">Uncharacterized protein</fullName>
    </submittedName>
</protein>
<reference evidence="3" key="1">
    <citation type="submission" date="2019-12" db="UniProtKB">
        <authorList>
            <consortium name="WormBaseParasite"/>
        </authorList>
    </citation>
    <scope>IDENTIFICATION</scope>
</reference>